<accession>A0A9D4H4J1</accession>
<reference evidence="1" key="1">
    <citation type="journal article" date="2019" name="bioRxiv">
        <title>The Genome of the Zebra Mussel, Dreissena polymorpha: A Resource for Invasive Species Research.</title>
        <authorList>
            <person name="McCartney M.A."/>
            <person name="Auch B."/>
            <person name="Kono T."/>
            <person name="Mallez S."/>
            <person name="Zhang Y."/>
            <person name="Obille A."/>
            <person name="Becker A."/>
            <person name="Abrahante J.E."/>
            <person name="Garbe J."/>
            <person name="Badalamenti J.P."/>
            <person name="Herman A."/>
            <person name="Mangelson H."/>
            <person name="Liachko I."/>
            <person name="Sullivan S."/>
            <person name="Sone E.D."/>
            <person name="Koren S."/>
            <person name="Silverstein K.A.T."/>
            <person name="Beckman K.B."/>
            <person name="Gohl D.M."/>
        </authorList>
    </citation>
    <scope>NUCLEOTIDE SEQUENCE</scope>
    <source>
        <strain evidence="1">Duluth1</strain>
        <tissue evidence="1">Whole animal</tissue>
    </source>
</reference>
<comment type="caution">
    <text evidence="1">The sequence shown here is derived from an EMBL/GenBank/DDBJ whole genome shotgun (WGS) entry which is preliminary data.</text>
</comment>
<sequence length="54" mass="6218">MADVKTSVDLLHPLFSKIWEEEEIPTEWKEGYLIKLPKKGVPAPTTEESRCYPS</sequence>
<proteinExistence type="predicted"/>
<keyword evidence="2" id="KW-1185">Reference proteome</keyword>
<reference evidence="1" key="2">
    <citation type="submission" date="2020-11" db="EMBL/GenBank/DDBJ databases">
        <authorList>
            <person name="McCartney M.A."/>
            <person name="Auch B."/>
            <person name="Kono T."/>
            <person name="Mallez S."/>
            <person name="Becker A."/>
            <person name="Gohl D.M."/>
            <person name="Silverstein K.A.T."/>
            <person name="Koren S."/>
            <person name="Bechman K.B."/>
            <person name="Herman A."/>
            <person name="Abrahante J.E."/>
            <person name="Garbe J."/>
        </authorList>
    </citation>
    <scope>NUCLEOTIDE SEQUENCE</scope>
    <source>
        <strain evidence="1">Duluth1</strain>
        <tissue evidence="1">Whole animal</tissue>
    </source>
</reference>
<dbReference type="EMBL" id="JAIWYP010000005">
    <property type="protein sequence ID" value="KAH3825197.1"/>
    <property type="molecule type" value="Genomic_DNA"/>
</dbReference>
<protein>
    <submittedName>
        <fullName evidence="1">Uncharacterized protein</fullName>
    </submittedName>
</protein>
<evidence type="ECO:0000313" key="1">
    <source>
        <dbReference type="EMBL" id="KAH3825197.1"/>
    </source>
</evidence>
<gene>
    <name evidence="1" type="ORF">DPMN_127070</name>
</gene>
<name>A0A9D4H4J1_DREPO</name>
<organism evidence="1 2">
    <name type="scientific">Dreissena polymorpha</name>
    <name type="common">Zebra mussel</name>
    <name type="synonym">Mytilus polymorpha</name>
    <dbReference type="NCBI Taxonomy" id="45954"/>
    <lineage>
        <taxon>Eukaryota</taxon>
        <taxon>Metazoa</taxon>
        <taxon>Spiralia</taxon>
        <taxon>Lophotrochozoa</taxon>
        <taxon>Mollusca</taxon>
        <taxon>Bivalvia</taxon>
        <taxon>Autobranchia</taxon>
        <taxon>Heteroconchia</taxon>
        <taxon>Euheterodonta</taxon>
        <taxon>Imparidentia</taxon>
        <taxon>Neoheterodontei</taxon>
        <taxon>Myida</taxon>
        <taxon>Dreissenoidea</taxon>
        <taxon>Dreissenidae</taxon>
        <taxon>Dreissena</taxon>
    </lineage>
</organism>
<dbReference type="Proteomes" id="UP000828390">
    <property type="component" value="Unassembled WGS sequence"/>
</dbReference>
<evidence type="ECO:0000313" key="2">
    <source>
        <dbReference type="Proteomes" id="UP000828390"/>
    </source>
</evidence>
<dbReference type="AlphaFoldDB" id="A0A9D4H4J1"/>